<organism evidence="2 3">
    <name type="scientific">Ophiocordyceps camponoti-rufipedis</name>
    <dbReference type="NCBI Taxonomy" id="2004952"/>
    <lineage>
        <taxon>Eukaryota</taxon>
        <taxon>Fungi</taxon>
        <taxon>Dikarya</taxon>
        <taxon>Ascomycota</taxon>
        <taxon>Pezizomycotina</taxon>
        <taxon>Sordariomycetes</taxon>
        <taxon>Hypocreomycetidae</taxon>
        <taxon>Hypocreales</taxon>
        <taxon>Ophiocordycipitaceae</taxon>
        <taxon>Ophiocordyceps</taxon>
    </lineage>
</organism>
<feature type="region of interest" description="Disordered" evidence="1">
    <location>
        <begin position="623"/>
        <end position="656"/>
    </location>
</feature>
<gene>
    <name evidence="2" type="ORF">CDD80_7397</name>
</gene>
<feature type="region of interest" description="Disordered" evidence="1">
    <location>
        <begin position="708"/>
        <end position="772"/>
    </location>
</feature>
<feature type="compositionally biased region" description="Polar residues" evidence="1">
    <location>
        <begin position="262"/>
        <end position="272"/>
    </location>
</feature>
<feature type="region of interest" description="Disordered" evidence="1">
    <location>
        <begin position="261"/>
        <end position="284"/>
    </location>
</feature>
<dbReference type="OrthoDB" id="4966at2759"/>
<protein>
    <recommendedName>
        <fullName evidence="4">F-box domain-containing protein</fullName>
    </recommendedName>
</protein>
<sequence>MSDNEDAASSEEPSRYDLQIRLDCDRLRRNAQAHGLDDEEAETLAQMAIQQIRLVHDRNGRPPTVMEVATAIKRQASDEADSEEEAEELSLLDSALELVREMSYEELCEFLSLVQESPTRIRPCVGNLFLTMDNDDEDLVEIDGQRFEFLEDGLEDFFEDEPYGEKHWADRRERGHTLGFRHFGADLISALCHDVELAVEIAKHLGPRDILRLYSVNKAFRRSLDSHMLSSIRQIIGYSAPESGRIFPFNIYRQALVVDPSGRTQDGTTRGKGQTPVEAEEQADDDGDVIMNEDEQPHHPQPQQQQQVRSIPGLKYLQLVLGRDRCCRDILAILSRHGLRHPPGTHGSLLRLWLFLDMPTTRQRRALLRNQALWTDEDLYRAQMFLIKLAMLFNDPVFGPLEHDMPNLILGHRRGLFFLWQVLTRRALLTPYEILEAKVRYDFKLPASVQVRLHDRQRTATVDIFGVPLRHVGKGHLEGWGKGREHLMRPDELIPLEAVFRGLALDEHLVHMMCWGNFDWDTGENLVPTADEMYISDDDRVLAGVDTGSMWQPRHALKKRWNDLTPSQRERITADDDDERLRALAWAADRPLSITSEHARLVTRGVTHLTPALDDEINRGCIIRPPETFCPPSPTSRRQRGHHQPPSPTDTPSVWRDFTNDVFVGLTPGVDGDELLRAETWHNYSQSGDGDVEGPNWDWRTWLRLEGEREAEEAGETDDEDDDGDDEGEYEYEYGYEDEDGDQGEDGGPYYYEHIDAPSDDEGDEELLNDAA</sequence>
<evidence type="ECO:0008006" key="4">
    <source>
        <dbReference type="Google" id="ProtNLM"/>
    </source>
</evidence>
<accession>A0A2C5ZFA1</accession>
<comment type="caution">
    <text evidence="2">The sequence shown here is derived from an EMBL/GenBank/DDBJ whole genome shotgun (WGS) entry which is preliminary data.</text>
</comment>
<evidence type="ECO:0000256" key="1">
    <source>
        <dbReference type="SAM" id="MobiDB-lite"/>
    </source>
</evidence>
<keyword evidence="3" id="KW-1185">Reference proteome</keyword>
<feature type="compositionally biased region" description="Acidic residues" evidence="1">
    <location>
        <begin position="758"/>
        <end position="772"/>
    </location>
</feature>
<evidence type="ECO:0000313" key="2">
    <source>
        <dbReference type="EMBL" id="PHH78104.1"/>
    </source>
</evidence>
<feature type="compositionally biased region" description="Acidic residues" evidence="1">
    <location>
        <begin position="709"/>
        <end position="745"/>
    </location>
</feature>
<dbReference type="AlphaFoldDB" id="A0A2C5ZFA1"/>
<dbReference type="Proteomes" id="UP000226431">
    <property type="component" value="Unassembled WGS sequence"/>
</dbReference>
<evidence type="ECO:0000313" key="3">
    <source>
        <dbReference type="Proteomes" id="UP000226431"/>
    </source>
</evidence>
<name>A0A2C5ZFA1_9HYPO</name>
<feature type="region of interest" description="Disordered" evidence="1">
    <location>
        <begin position="289"/>
        <end position="308"/>
    </location>
</feature>
<dbReference type="EMBL" id="NJES01000092">
    <property type="protein sequence ID" value="PHH78104.1"/>
    <property type="molecule type" value="Genomic_DNA"/>
</dbReference>
<proteinExistence type="predicted"/>
<reference evidence="2 3" key="1">
    <citation type="submission" date="2017-06" db="EMBL/GenBank/DDBJ databases">
        <title>Ant-infecting Ophiocordyceps genomes reveal a high diversity of potential behavioral manipulation genes and a possible major role for enterotoxins.</title>
        <authorList>
            <person name="De Bekker C."/>
            <person name="Evans H.C."/>
            <person name="Brachmann A."/>
            <person name="Hughes D.P."/>
        </authorList>
    </citation>
    <scope>NUCLEOTIDE SEQUENCE [LARGE SCALE GENOMIC DNA]</scope>
    <source>
        <strain evidence="2 3">Map16</strain>
    </source>
</reference>
<dbReference type="STRING" id="2004952.A0A2C5ZFA1"/>